<keyword evidence="2" id="KW-1185">Reference proteome</keyword>
<dbReference type="Pfam" id="PF00300">
    <property type="entry name" value="His_Phos_1"/>
    <property type="match status" value="1"/>
</dbReference>
<gene>
    <name evidence="1" type="ORF">SAMN05216215_100249</name>
</gene>
<dbReference type="Proteomes" id="UP000199529">
    <property type="component" value="Unassembled WGS sequence"/>
</dbReference>
<organism evidence="1 2">
    <name type="scientific">Saccharopolyspora shandongensis</name>
    <dbReference type="NCBI Taxonomy" id="418495"/>
    <lineage>
        <taxon>Bacteria</taxon>
        <taxon>Bacillati</taxon>
        <taxon>Actinomycetota</taxon>
        <taxon>Actinomycetes</taxon>
        <taxon>Pseudonocardiales</taxon>
        <taxon>Pseudonocardiaceae</taxon>
        <taxon>Saccharopolyspora</taxon>
    </lineage>
</organism>
<dbReference type="SMART" id="SM00855">
    <property type="entry name" value="PGAM"/>
    <property type="match status" value="1"/>
</dbReference>
<dbReference type="AlphaFoldDB" id="A0A1H2S092"/>
<protein>
    <submittedName>
        <fullName evidence="1">Probable phosphoglycerate mutase</fullName>
    </submittedName>
</protein>
<reference evidence="2" key="1">
    <citation type="submission" date="2016-10" db="EMBL/GenBank/DDBJ databases">
        <authorList>
            <person name="Varghese N."/>
            <person name="Submissions S."/>
        </authorList>
    </citation>
    <scope>NUCLEOTIDE SEQUENCE [LARGE SCALE GENOMIC DNA]</scope>
    <source>
        <strain evidence="2">CGMCC 4.3530</strain>
    </source>
</reference>
<dbReference type="CDD" id="cd07067">
    <property type="entry name" value="HP_PGM_like"/>
    <property type="match status" value="1"/>
</dbReference>
<accession>A0A1H2S092</accession>
<dbReference type="EMBL" id="FNOK01000002">
    <property type="protein sequence ID" value="SDW24339.1"/>
    <property type="molecule type" value="Genomic_DNA"/>
</dbReference>
<proteinExistence type="predicted"/>
<dbReference type="InterPro" id="IPR029033">
    <property type="entry name" value="His_PPase_superfam"/>
</dbReference>
<dbReference type="InterPro" id="IPR050275">
    <property type="entry name" value="PGM_Phosphatase"/>
</dbReference>
<evidence type="ECO:0000313" key="2">
    <source>
        <dbReference type="Proteomes" id="UP000199529"/>
    </source>
</evidence>
<dbReference type="GO" id="GO:0005737">
    <property type="term" value="C:cytoplasm"/>
    <property type="evidence" value="ECO:0007669"/>
    <property type="project" value="TreeGrafter"/>
</dbReference>
<evidence type="ECO:0000313" key="1">
    <source>
        <dbReference type="EMBL" id="SDW24339.1"/>
    </source>
</evidence>
<name>A0A1H2S092_9PSEU</name>
<dbReference type="OrthoDB" id="9793115at2"/>
<dbReference type="Gene3D" id="3.40.50.1240">
    <property type="entry name" value="Phosphoglycerate mutase-like"/>
    <property type="match status" value="1"/>
</dbReference>
<dbReference type="GO" id="GO:0016791">
    <property type="term" value="F:phosphatase activity"/>
    <property type="evidence" value="ECO:0007669"/>
    <property type="project" value="TreeGrafter"/>
</dbReference>
<dbReference type="RefSeq" id="WP_093260624.1">
    <property type="nucleotide sequence ID" value="NZ_FNOK01000002.1"/>
</dbReference>
<dbReference type="PANTHER" id="PTHR48100:SF58">
    <property type="entry name" value="PE-PGRS FAMILY PROTEIN PE_PGRS11"/>
    <property type="match status" value="1"/>
</dbReference>
<dbReference type="SUPFAM" id="SSF53254">
    <property type="entry name" value="Phosphoglycerate mutase-like"/>
    <property type="match status" value="1"/>
</dbReference>
<dbReference type="InterPro" id="IPR013078">
    <property type="entry name" value="His_Pase_superF_clade-1"/>
</dbReference>
<dbReference type="InterPro" id="IPR001345">
    <property type="entry name" value="PG/BPGM_mutase_AS"/>
</dbReference>
<sequence length="215" mass="22699">MTGPMLEAPTGLHLILARHGQTPANVAHLLDTLPPGPGLTELGQQQAVRLAERLADEKIVSVHASRAVRAQQTAQPLAQRHKLPLEVVDGTHEVYVGDLEGRGDQEALQIFDAVYESWHAGRLDVPMPGGETGREALTRFVGGARSAIDGAGDGAVALVSHGAMLRLVASVLASNIDGAHANARYLPNTGVIVLEADPDARTGWRCLSWDGLDAP</sequence>
<dbReference type="STRING" id="418495.SAMN05216215_100249"/>
<dbReference type="PROSITE" id="PS00175">
    <property type="entry name" value="PG_MUTASE"/>
    <property type="match status" value="1"/>
</dbReference>
<dbReference type="PANTHER" id="PTHR48100">
    <property type="entry name" value="BROAD-SPECIFICITY PHOSPHATASE YOR283W-RELATED"/>
    <property type="match status" value="1"/>
</dbReference>